<evidence type="ECO:0007829" key="4">
    <source>
        <dbReference type="PDB" id="5TGN"/>
    </source>
</evidence>
<reference evidence="4" key="3">
    <citation type="submission" date="2016-09" db="PDB data bank">
        <title>Crystal structure of protein Sthe_2403 from Sphaerobacter thermophilus.</title>
        <authorList>
            <consortium name="Midwest Center for Structural Genomics (MCSG)"/>
            <person name="Michalska K."/>
            <person name="Li H."/>
            <person name="Clancy S."/>
            <person name="Joachimiak A."/>
        </authorList>
    </citation>
    <scope>X-RAY CRYSTALLOGRAPHY (2.00 ANGSTROMS)</scope>
</reference>
<reference evidence="2 3" key="2">
    <citation type="journal article" date="2010" name="Stand. Genomic Sci.">
        <title>Complete genome sequence of Desulfohalobium retbaense type strain (HR(100)).</title>
        <authorList>
            <person name="Spring S."/>
            <person name="Nolan M."/>
            <person name="Lapidus A."/>
            <person name="Glavina Del Rio T."/>
            <person name="Copeland A."/>
            <person name="Tice H."/>
            <person name="Cheng J.F."/>
            <person name="Lucas S."/>
            <person name="Land M."/>
            <person name="Chen F."/>
            <person name="Bruce D."/>
            <person name="Goodwin L."/>
            <person name="Pitluck S."/>
            <person name="Ivanova N."/>
            <person name="Mavromatis K."/>
            <person name="Mikhailova N."/>
            <person name="Pati A."/>
            <person name="Chen A."/>
            <person name="Palaniappan K."/>
            <person name="Hauser L."/>
            <person name="Chang Y.J."/>
            <person name="Jeffries C.D."/>
            <person name="Munk C."/>
            <person name="Kiss H."/>
            <person name="Chain P."/>
            <person name="Han C."/>
            <person name="Brettin T."/>
            <person name="Detter J.C."/>
            <person name="Schuler E."/>
            <person name="Goker M."/>
            <person name="Rohde M."/>
            <person name="Bristow J."/>
            <person name="Eisen J.A."/>
            <person name="Markowitz V."/>
            <person name="Hugenholtz P."/>
            <person name="Kyrpides N.C."/>
            <person name="Klenk H.P."/>
        </authorList>
    </citation>
    <scope>NUCLEOTIDE SEQUENCE [LARGE SCALE GENOMIC DNA]</scope>
    <source>
        <strain evidence="3">ATCC 49802 / DSM 20745 / S 6022</strain>
    </source>
</reference>
<dbReference type="Gene3D" id="3.10.450.50">
    <property type="match status" value="1"/>
</dbReference>
<evidence type="ECO:0000313" key="3">
    <source>
        <dbReference type="Proteomes" id="UP000002027"/>
    </source>
</evidence>
<dbReference type="PDBsum" id="5TGN"/>
<dbReference type="Pfam" id="PF12680">
    <property type="entry name" value="SnoaL_2"/>
    <property type="match status" value="1"/>
</dbReference>
<dbReference type="InterPro" id="IPR037401">
    <property type="entry name" value="SnoaL-like"/>
</dbReference>
<name>D1C7H4_SPHTD</name>
<accession>D1C7H4</accession>
<dbReference type="SASBDB" id="D1C7H4"/>
<keyword evidence="3" id="KW-1185">Reference proteome</keyword>
<dbReference type="SMR" id="D1C7H4"/>
<feature type="domain" description="SnoaL-like" evidence="1">
    <location>
        <begin position="7"/>
        <end position="100"/>
    </location>
</feature>
<dbReference type="HOGENOM" id="CLU_2195262_0_0_0"/>
<dbReference type="InParanoid" id="D1C7H4"/>
<organism evidence="2 3">
    <name type="scientific">Sphaerobacter thermophilus (strain ATCC 49802 / DSM 20745 / KCCM 41009 / NCIMB 13125 / S 6022)</name>
    <dbReference type="NCBI Taxonomy" id="479434"/>
    <lineage>
        <taxon>Bacteria</taxon>
        <taxon>Pseudomonadati</taxon>
        <taxon>Thermomicrobiota</taxon>
        <taxon>Thermomicrobia</taxon>
        <taxon>Sphaerobacterales</taxon>
        <taxon>Sphaerobacterineae</taxon>
        <taxon>Sphaerobacteraceae</taxon>
        <taxon>Sphaerobacter</taxon>
    </lineage>
</organism>
<dbReference type="InterPro" id="IPR032710">
    <property type="entry name" value="NTF2-like_dom_sf"/>
</dbReference>
<dbReference type="AlphaFoldDB" id="D1C7H4"/>
<evidence type="ECO:0000259" key="1">
    <source>
        <dbReference type="Pfam" id="PF12680"/>
    </source>
</evidence>
<dbReference type="EMBL" id="CP001823">
    <property type="protein sequence ID" value="ACZ39820.1"/>
    <property type="molecule type" value="Genomic_DNA"/>
</dbReference>
<evidence type="ECO:0000313" key="2">
    <source>
        <dbReference type="EMBL" id="ACZ39820.1"/>
    </source>
</evidence>
<dbReference type="Proteomes" id="UP000002027">
    <property type="component" value="Chromosome 1"/>
</dbReference>
<keyword evidence="4" id="KW-0002">3D-structure</keyword>
<dbReference type="PDB" id="5TGN">
    <property type="method" value="X-ray"/>
    <property type="resolution" value="2.00 A"/>
    <property type="chains" value="A/B/C/D=1-108"/>
</dbReference>
<dbReference type="SUPFAM" id="SSF54427">
    <property type="entry name" value="NTF2-like"/>
    <property type="match status" value="1"/>
</dbReference>
<protein>
    <recommendedName>
        <fullName evidence="1">SnoaL-like domain-containing protein</fullName>
    </recommendedName>
</protein>
<dbReference type="RefSeq" id="WP_012872861.1">
    <property type="nucleotide sequence ID" value="NC_013523.1"/>
</dbReference>
<gene>
    <name evidence="2" type="ordered locus">Sthe_2403</name>
</gene>
<proteinExistence type="evidence at protein level"/>
<reference evidence="3" key="1">
    <citation type="submission" date="2009-11" db="EMBL/GenBank/DDBJ databases">
        <title>The complete chromosome 1 of Sphaerobacter thermophilus DSM 20745.</title>
        <authorList>
            <person name="Lucas S."/>
            <person name="Copeland A."/>
            <person name="Lapidus A."/>
            <person name="Glavina del Rio T."/>
            <person name="Dalin E."/>
            <person name="Tice H."/>
            <person name="Bruce D."/>
            <person name="Goodwin L."/>
            <person name="Pitluck S."/>
            <person name="Kyrpides N."/>
            <person name="Mavromatis K."/>
            <person name="Ivanova N."/>
            <person name="Mikhailova N."/>
            <person name="LaButti K.M."/>
            <person name="Clum A."/>
            <person name="Sun H.I."/>
            <person name="Brettin T."/>
            <person name="Detter J.C."/>
            <person name="Han C."/>
            <person name="Larimer F."/>
            <person name="Land M."/>
            <person name="Hauser L."/>
            <person name="Markowitz V."/>
            <person name="Cheng J.F."/>
            <person name="Hugenholtz P."/>
            <person name="Woyke T."/>
            <person name="Wu D."/>
            <person name="Steenblock K."/>
            <person name="Schneider S."/>
            <person name="Pukall R."/>
            <person name="Goeker M."/>
            <person name="Klenk H.P."/>
            <person name="Eisen J.A."/>
        </authorList>
    </citation>
    <scope>NUCLEOTIDE SEQUENCE [LARGE SCALE GENOMIC DNA]</scope>
    <source>
        <strain evidence="3">ATCC 49802 / DSM 20745 / S 6022</strain>
    </source>
</reference>
<sequence length="108" mass="11823">MAAIDLAREYISRVNGRDGSGAAALFAQDGEIIAPVGRVYRGWDAIAAFIEAAPPATTAQIAERTMGTHRVVLHGVVQTPRFAPAQIEWIFDVDGDRIRRLTINHLRD</sequence>
<dbReference type="KEGG" id="sti:Sthe_2403"/>